<feature type="chain" id="PRO_5007050720" evidence="1">
    <location>
        <begin position="28"/>
        <end position="232"/>
    </location>
</feature>
<reference evidence="2" key="1">
    <citation type="submission" date="2016-01" db="EMBL/GenBank/DDBJ databases">
        <title>Reference transcriptome for the parasite Schistocephalus solidus: insights into the molecular evolution of parasitism.</title>
        <authorList>
            <person name="Hebert F.O."/>
            <person name="Grambauer S."/>
            <person name="Barber I."/>
            <person name="Landry C.R."/>
            <person name="Aubin-Horth N."/>
        </authorList>
    </citation>
    <scope>NUCLEOTIDE SEQUENCE</scope>
</reference>
<feature type="signal peptide" evidence="1">
    <location>
        <begin position="1"/>
        <end position="27"/>
    </location>
</feature>
<protein>
    <submittedName>
        <fullName evidence="2">Uncharacterized protein</fullName>
    </submittedName>
</protein>
<dbReference type="AlphaFoldDB" id="A0A0X3NRV9"/>
<keyword evidence="1" id="KW-0732">Signal</keyword>
<proteinExistence type="predicted"/>
<name>A0A0X3NRV9_SCHSO</name>
<evidence type="ECO:0000256" key="1">
    <source>
        <dbReference type="SAM" id="SignalP"/>
    </source>
</evidence>
<accession>A0A0X3NRV9</accession>
<organism evidence="2">
    <name type="scientific">Schistocephalus solidus</name>
    <name type="common">Tapeworm</name>
    <dbReference type="NCBI Taxonomy" id="70667"/>
    <lineage>
        <taxon>Eukaryota</taxon>
        <taxon>Metazoa</taxon>
        <taxon>Spiralia</taxon>
        <taxon>Lophotrochozoa</taxon>
        <taxon>Platyhelminthes</taxon>
        <taxon>Cestoda</taxon>
        <taxon>Eucestoda</taxon>
        <taxon>Diphyllobothriidea</taxon>
        <taxon>Diphyllobothriidae</taxon>
        <taxon>Schistocephalus</taxon>
    </lineage>
</organism>
<evidence type="ECO:0000313" key="2">
    <source>
        <dbReference type="EMBL" id="JAP42338.1"/>
    </source>
</evidence>
<feature type="non-terminal residue" evidence="2">
    <location>
        <position position="1"/>
    </location>
</feature>
<dbReference type="EMBL" id="GEEE01020887">
    <property type="protein sequence ID" value="JAP42338.1"/>
    <property type="molecule type" value="Transcribed_RNA"/>
</dbReference>
<gene>
    <name evidence="2" type="ORF">TR160715</name>
</gene>
<sequence>PLRGCCRRTFTMKLVICLTLLLLSASAAPTEREFKQEETWREKLAKVPIEYKEYLLQHLKKIIKAKKREIAAAVLGLFNAENWENEISGIFEENAQHTVKEFLNLVQNKTSDYDNWAEYFRAETDEIIYGFLALFGAEGDDMESTSANFINVTIVKLLAIFAANLEEKEVKAISGSASGLVRTVVQIINDTQNFAMPIFDYVRNEIADLAAVGLKRLLGDDSNIYKFISTFL</sequence>